<evidence type="ECO:0000313" key="2">
    <source>
        <dbReference type="Proteomes" id="UP000243459"/>
    </source>
</evidence>
<protein>
    <submittedName>
        <fullName evidence="1">Uncharacterized protein</fullName>
    </submittedName>
</protein>
<accession>A0A5P1F568</accession>
<name>A0A5P1F568_ASPOF</name>
<organism evidence="1 2">
    <name type="scientific">Asparagus officinalis</name>
    <name type="common">Garden asparagus</name>
    <dbReference type="NCBI Taxonomy" id="4686"/>
    <lineage>
        <taxon>Eukaryota</taxon>
        <taxon>Viridiplantae</taxon>
        <taxon>Streptophyta</taxon>
        <taxon>Embryophyta</taxon>
        <taxon>Tracheophyta</taxon>
        <taxon>Spermatophyta</taxon>
        <taxon>Magnoliopsida</taxon>
        <taxon>Liliopsida</taxon>
        <taxon>Asparagales</taxon>
        <taxon>Asparagaceae</taxon>
        <taxon>Asparagoideae</taxon>
        <taxon>Asparagus</taxon>
    </lineage>
</organism>
<dbReference type="Gramene" id="ONK73332">
    <property type="protein sequence ID" value="ONK73332"/>
    <property type="gene ID" value="A4U43_C04F29840"/>
</dbReference>
<gene>
    <name evidence="1" type="ORF">A4U43_C04F29840</name>
</gene>
<sequence>MCLDKEDGHLLSYESLDRGSLDRSAWPRKVWPKLLTKGYHGLVARKEHNHDYWLGENLVEGAGLERTWPRLVLADTRLADSNVVVGVVRSCRGVEWDPYLGGAAMAKAIRGEQRSRVWLLEEDNVAKIEGHVKAAKGKYKL</sequence>
<dbReference type="AlphaFoldDB" id="A0A5P1F568"/>
<proteinExistence type="predicted"/>
<dbReference type="EMBL" id="CM007384">
    <property type="protein sequence ID" value="ONK73332.1"/>
    <property type="molecule type" value="Genomic_DNA"/>
</dbReference>
<keyword evidence="2" id="KW-1185">Reference proteome</keyword>
<evidence type="ECO:0000313" key="1">
    <source>
        <dbReference type="EMBL" id="ONK73332.1"/>
    </source>
</evidence>
<dbReference type="Proteomes" id="UP000243459">
    <property type="component" value="Chromosome 4"/>
</dbReference>
<reference evidence="2" key="1">
    <citation type="journal article" date="2017" name="Nat. Commun.">
        <title>The asparagus genome sheds light on the origin and evolution of a young Y chromosome.</title>
        <authorList>
            <person name="Harkess A."/>
            <person name="Zhou J."/>
            <person name="Xu C."/>
            <person name="Bowers J.E."/>
            <person name="Van der Hulst R."/>
            <person name="Ayyampalayam S."/>
            <person name="Mercati F."/>
            <person name="Riccardi P."/>
            <person name="McKain M.R."/>
            <person name="Kakrana A."/>
            <person name="Tang H."/>
            <person name="Ray J."/>
            <person name="Groenendijk J."/>
            <person name="Arikit S."/>
            <person name="Mathioni S.M."/>
            <person name="Nakano M."/>
            <person name="Shan H."/>
            <person name="Telgmann-Rauber A."/>
            <person name="Kanno A."/>
            <person name="Yue Z."/>
            <person name="Chen H."/>
            <person name="Li W."/>
            <person name="Chen Y."/>
            <person name="Xu X."/>
            <person name="Zhang Y."/>
            <person name="Luo S."/>
            <person name="Chen H."/>
            <person name="Gao J."/>
            <person name="Mao Z."/>
            <person name="Pires J.C."/>
            <person name="Luo M."/>
            <person name="Kudrna D."/>
            <person name="Wing R.A."/>
            <person name="Meyers B.C."/>
            <person name="Yi K."/>
            <person name="Kong H."/>
            <person name="Lavrijsen P."/>
            <person name="Sunseri F."/>
            <person name="Falavigna A."/>
            <person name="Ye Y."/>
            <person name="Leebens-Mack J.H."/>
            <person name="Chen G."/>
        </authorList>
    </citation>
    <scope>NUCLEOTIDE SEQUENCE [LARGE SCALE GENOMIC DNA]</scope>
    <source>
        <strain evidence="2">cv. DH0086</strain>
    </source>
</reference>